<evidence type="ECO:0000256" key="9">
    <source>
        <dbReference type="ARBA" id="ARBA00023310"/>
    </source>
</evidence>
<comment type="function">
    <text evidence="10 13">F(1)F(0) ATP synthase produces ATP from ADP in the presence of a proton or sodium gradient. F-type ATPases consist of two structural domains, F(1) containing the extramembraneous catalytic core and F(0) containing the membrane proton channel, linked together by a central stalk and a peripheral stalk. During catalysis, ATP synthesis in the catalytic domain of F(1) is coupled via a rotary mechanism of the central stalk subunits to proton translocation.</text>
</comment>
<comment type="subunit">
    <text evidence="13">F-type ATPases have 2 components, F(1) - the catalytic core - and F(0) - the membrane proton channel. F(1) has five subunits: alpha(3), beta(3), gamma(1), delta(1), epsilon(1). F(0) has three main subunits: a(1), b(2) and c(10-14). The alpha and beta chains form an alternating ring which encloses part of the gamma chain. F(1) is attached to F(0) by a central stalk formed by the gamma and epsilon chains, while a peripheral stalk is formed by the delta and b chains.</text>
</comment>
<evidence type="ECO:0000256" key="16">
    <source>
        <dbReference type="SAM" id="SignalP"/>
    </source>
</evidence>
<protein>
    <recommendedName>
        <fullName evidence="13">ATP synthase subunit b</fullName>
    </recommendedName>
    <alternativeName>
        <fullName evidence="13">ATP synthase F(0) sector subunit b</fullName>
    </alternativeName>
    <alternativeName>
        <fullName evidence="13">ATPase subunit I</fullName>
    </alternativeName>
    <alternativeName>
        <fullName evidence="13">F-type ATPase subunit b</fullName>
        <shortName evidence="13">F-ATPase subunit b</shortName>
    </alternativeName>
</protein>
<dbReference type="GO" id="GO:0012505">
    <property type="term" value="C:endomembrane system"/>
    <property type="evidence" value="ECO:0007669"/>
    <property type="project" value="UniProtKB-SubCell"/>
</dbReference>
<evidence type="ECO:0000256" key="8">
    <source>
        <dbReference type="ARBA" id="ARBA00023136"/>
    </source>
</evidence>
<dbReference type="Proteomes" id="UP000243859">
    <property type="component" value="Unassembled WGS sequence"/>
</dbReference>
<dbReference type="HAMAP" id="MF_01398">
    <property type="entry name" value="ATP_synth_b_bprime"/>
    <property type="match status" value="1"/>
</dbReference>
<reference evidence="17 18" key="1">
    <citation type="submission" date="2018-04" db="EMBL/GenBank/DDBJ databases">
        <title>Genomic Encyclopedia of Archaeal and Bacterial Type Strains, Phase II (KMG-II): from individual species to whole genera.</title>
        <authorList>
            <person name="Goeker M."/>
        </authorList>
    </citation>
    <scope>NUCLEOTIDE SEQUENCE [LARGE SCALE GENOMIC DNA]</scope>
    <source>
        <strain evidence="17 18">DSM 18064</strain>
    </source>
</reference>
<evidence type="ECO:0000256" key="13">
    <source>
        <dbReference type="HAMAP-Rule" id="MF_01398"/>
    </source>
</evidence>
<keyword evidence="5 13" id="KW-0375">Hydrogen ion transport</keyword>
<dbReference type="PANTHER" id="PTHR33445">
    <property type="entry name" value="ATP SYNTHASE SUBUNIT B', CHLOROPLASTIC"/>
    <property type="match status" value="1"/>
</dbReference>
<keyword evidence="16" id="KW-0732">Signal</keyword>
<evidence type="ECO:0000256" key="2">
    <source>
        <dbReference type="ARBA" id="ARBA00022448"/>
    </source>
</evidence>
<dbReference type="Pfam" id="PF00430">
    <property type="entry name" value="ATP-synt_B"/>
    <property type="match status" value="1"/>
</dbReference>
<keyword evidence="2 13" id="KW-0813">Transport</keyword>
<evidence type="ECO:0000256" key="11">
    <source>
        <dbReference type="ARBA" id="ARBA00025614"/>
    </source>
</evidence>
<comment type="similarity">
    <text evidence="1 13 14">Belongs to the ATPase B chain family.</text>
</comment>
<dbReference type="PANTHER" id="PTHR33445:SF1">
    <property type="entry name" value="ATP SYNTHASE SUBUNIT B"/>
    <property type="match status" value="1"/>
</dbReference>
<dbReference type="NCBIfam" id="NF009989">
    <property type="entry name" value="PRK13455.1"/>
    <property type="match status" value="1"/>
</dbReference>
<evidence type="ECO:0000313" key="18">
    <source>
        <dbReference type="Proteomes" id="UP000243859"/>
    </source>
</evidence>
<dbReference type="OrthoDB" id="8479836at2"/>
<name>A0A2T5BS44_9RHOB</name>
<keyword evidence="7 13" id="KW-0406">Ion transport</keyword>
<dbReference type="InterPro" id="IPR050059">
    <property type="entry name" value="ATP_synthase_B_chain"/>
</dbReference>
<keyword evidence="13" id="KW-1003">Cell membrane</keyword>
<dbReference type="GO" id="GO:0005886">
    <property type="term" value="C:plasma membrane"/>
    <property type="evidence" value="ECO:0007669"/>
    <property type="project" value="UniProtKB-SubCell"/>
</dbReference>
<proteinExistence type="inferred from homology"/>
<dbReference type="AlphaFoldDB" id="A0A2T5BS44"/>
<evidence type="ECO:0000313" key="17">
    <source>
        <dbReference type="EMBL" id="PTN02137.1"/>
    </source>
</evidence>
<dbReference type="RefSeq" id="WP_107892333.1">
    <property type="nucleotide sequence ID" value="NZ_NHSI01000061.1"/>
</dbReference>
<evidence type="ECO:0000256" key="5">
    <source>
        <dbReference type="ARBA" id="ARBA00022781"/>
    </source>
</evidence>
<evidence type="ECO:0000256" key="14">
    <source>
        <dbReference type="RuleBase" id="RU003848"/>
    </source>
</evidence>
<evidence type="ECO:0000256" key="1">
    <source>
        <dbReference type="ARBA" id="ARBA00005513"/>
    </source>
</evidence>
<evidence type="ECO:0000256" key="3">
    <source>
        <dbReference type="ARBA" id="ARBA00022547"/>
    </source>
</evidence>
<evidence type="ECO:0000256" key="6">
    <source>
        <dbReference type="ARBA" id="ARBA00022989"/>
    </source>
</evidence>
<dbReference type="GO" id="GO:0046933">
    <property type="term" value="F:proton-transporting ATP synthase activity, rotational mechanism"/>
    <property type="evidence" value="ECO:0007669"/>
    <property type="project" value="UniProtKB-UniRule"/>
</dbReference>
<dbReference type="GO" id="GO:0046961">
    <property type="term" value="F:proton-transporting ATPase activity, rotational mechanism"/>
    <property type="evidence" value="ECO:0007669"/>
    <property type="project" value="TreeGrafter"/>
</dbReference>
<comment type="function">
    <text evidence="11">Component of the F(0) channel, it forms part of the peripheral stalk, linking F(1) to F(0). The b'-subunit is a diverged and duplicated form of b found in plants and photosynthetic bacteria.</text>
</comment>
<keyword evidence="8 13" id="KW-0472">Membrane</keyword>
<accession>A0A2T5BS44</accession>
<gene>
    <name evidence="13" type="primary">atpF</name>
    <name evidence="17" type="ORF">C8N32_10888</name>
</gene>
<evidence type="ECO:0000256" key="7">
    <source>
        <dbReference type="ARBA" id="ARBA00023065"/>
    </source>
</evidence>
<comment type="caution">
    <text evidence="17">The sequence shown here is derived from an EMBL/GenBank/DDBJ whole genome shotgun (WGS) entry which is preliminary data.</text>
</comment>
<feature type="chain" id="PRO_5015722425" description="ATP synthase subunit b" evidence="16">
    <location>
        <begin position="18"/>
        <end position="184"/>
    </location>
</feature>
<evidence type="ECO:0000256" key="10">
    <source>
        <dbReference type="ARBA" id="ARBA00025198"/>
    </source>
</evidence>
<evidence type="ECO:0000256" key="12">
    <source>
        <dbReference type="ARBA" id="ARBA00037847"/>
    </source>
</evidence>
<evidence type="ECO:0000256" key="15">
    <source>
        <dbReference type="SAM" id="Coils"/>
    </source>
</evidence>
<evidence type="ECO:0000256" key="4">
    <source>
        <dbReference type="ARBA" id="ARBA00022692"/>
    </source>
</evidence>
<dbReference type="GO" id="GO:0045259">
    <property type="term" value="C:proton-transporting ATP synthase complex"/>
    <property type="evidence" value="ECO:0007669"/>
    <property type="project" value="UniProtKB-KW"/>
</dbReference>
<comment type="subcellular location">
    <subcellularLocation>
        <location evidence="13">Cell membrane</location>
        <topology evidence="13">Single-pass membrane protein</topology>
    </subcellularLocation>
    <subcellularLocation>
        <location evidence="12">Endomembrane system</location>
        <topology evidence="12">Single-pass membrane protein</topology>
    </subcellularLocation>
</comment>
<keyword evidence="4 13" id="KW-0812">Transmembrane</keyword>
<dbReference type="InterPro" id="IPR002146">
    <property type="entry name" value="ATP_synth_b/b'su_bac/chlpt"/>
</dbReference>
<organism evidence="17 18">
    <name type="scientific">Rhodovulum imhoffii</name>
    <dbReference type="NCBI Taxonomy" id="365340"/>
    <lineage>
        <taxon>Bacteria</taxon>
        <taxon>Pseudomonadati</taxon>
        <taxon>Pseudomonadota</taxon>
        <taxon>Alphaproteobacteria</taxon>
        <taxon>Rhodobacterales</taxon>
        <taxon>Paracoccaceae</taxon>
        <taxon>Rhodovulum</taxon>
    </lineage>
</organism>
<feature type="signal peptide" evidence="16">
    <location>
        <begin position="1"/>
        <end position="17"/>
    </location>
</feature>
<keyword evidence="15" id="KW-0175">Coiled coil</keyword>
<feature type="coiled-coil region" evidence="15">
    <location>
        <begin position="53"/>
        <end position="123"/>
    </location>
</feature>
<keyword evidence="18" id="KW-1185">Reference proteome</keyword>
<keyword evidence="9 13" id="KW-0066">ATP synthesis</keyword>
<dbReference type="CDD" id="cd06503">
    <property type="entry name" value="ATP-synt_Fo_b"/>
    <property type="match status" value="1"/>
</dbReference>
<keyword evidence="6 13" id="KW-1133">Transmembrane helix</keyword>
<dbReference type="EMBL" id="QAAA01000008">
    <property type="protein sequence ID" value="PTN02137.1"/>
    <property type="molecule type" value="Genomic_DNA"/>
</dbReference>
<keyword evidence="3 13" id="KW-0138">CF(0)</keyword>
<feature type="transmembrane region" description="Helical" evidence="13">
    <location>
        <begin position="27"/>
        <end position="46"/>
    </location>
</feature>
<sequence>MKKLSLVFVLVASPALAASGPFFSLFNTNFVVLISFLAFVAVLVYLKVPGKLMAMLDKRAEGIKADLDEARALREEAQTVLASYERKHKEVQEQAERIVETAKSEAEAAAAKAKQDLEVAIARRLAAADDQIESAKAGAVKEVQDRAVHVAIAAARDMIARQMTAQHADKLVDTAIAEVDAKLH</sequence>